<evidence type="ECO:0000256" key="3">
    <source>
        <dbReference type="ARBA" id="ARBA00023082"/>
    </source>
</evidence>
<dbReference type="CDD" id="cd06171">
    <property type="entry name" value="Sigma70_r4"/>
    <property type="match status" value="1"/>
</dbReference>
<keyword evidence="4" id="KW-0238">DNA-binding</keyword>
<dbReference type="GO" id="GO:0016987">
    <property type="term" value="F:sigma factor activity"/>
    <property type="evidence" value="ECO:0007669"/>
    <property type="project" value="UniProtKB-KW"/>
</dbReference>
<dbReference type="InterPro" id="IPR000792">
    <property type="entry name" value="Tscrpt_reg_LuxR_C"/>
</dbReference>
<keyword evidence="3" id="KW-0731">Sigma factor</keyword>
<dbReference type="SUPFAM" id="SSF88659">
    <property type="entry name" value="Sigma3 and sigma4 domains of RNA polymerase sigma factors"/>
    <property type="match status" value="1"/>
</dbReference>
<evidence type="ECO:0000256" key="4">
    <source>
        <dbReference type="ARBA" id="ARBA00023125"/>
    </source>
</evidence>
<evidence type="ECO:0000313" key="9">
    <source>
        <dbReference type="Proteomes" id="UP000199202"/>
    </source>
</evidence>
<dbReference type="InterPro" id="IPR013249">
    <property type="entry name" value="RNA_pol_sigma70_r4_t2"/>
</dbReference>
<sequence>MRPWGVEFEDFVRARGGALHRYGFVLTGNADDAADLVQEALIRLGDTWQRVRNKDNPEGYVRTIMARQHISWWRRRRREHLVDAVPEGSYRDRRADPDLWEDLGTLPRKQRAVLVLRYYEDMSDQEIAATLGISPGTVRSQASRALAKLRARHAEQSAVPSWNNPSPGRTTP</sequence>
<dbReference type="InterPro" id="IPR007627">
    <property type="entry name" value="RNA_pol_sigma70_r2"/>
</dbReference>
<evidence type="ECO:0000256" key="5">
    <source>
        <dbReference type="ARBA" id="ARBA00023163"/>
    </source>
</evidence>
<organism evidence="8 9">
    <name type="scientific">Nonomuraea jiangxiensis</name>
    <dbReference type="NCBI Taxonomy" id="633440"/>
    <lineage>
        <taxon>Bacteria</taxon>
        <taxon>Bacillati</taxon>
        <taxon>Actinomycetota</taxon>
        <taxon>Actinomycetes</taxon>
        <taxon>Streptosporangiales</taxon>
        <taxon>Streptosporangiaceae</taxon>
        <taxon>Nonomuraea</taxon>
    </lineage>
</organism>
<dbReference type="NCBIfam" id="TIGR02937">
    <property type="entry name" value="sigma70-ECF"/>
    <property type="match status" value="1"/>
</dbReference>
<dbReference type="EMBL" id="FNDJ01000049">
    <property type="protein sequence ID" value="SDM61943.1"/>
    <property type="molecule type" value="Genomic_DNA"/>
</dbReference>
<dbReference type="Gene3D" id="1.10.1740.10">
    <property type="match status" value="1"/>
</dbReference>
<dbReference type="SUPFAM" id="SSF88946">
    <property type="entry name" value="Sigma2 domain of RNA polymerase sigma factors"/>
    <property type="match status" value="1"/>
</dbReference>
<dbReference type="InterPro" id="IPR013324">
    <property type="entry name" value="RNA_pol_sigma_r3/r4-like"/>
</dbReference>
<gene>
    <name evidence="8" type="ORF">SAMN05421869_14945</name>
</gene>
<protein>
    <submittedName>
        <fullName evidence="8">RNA polymerase sigma-70 factor, sigma-E family</fullName>
    </submittedName>
</protein>
<dbReference type="GO" id="GO:0006352">
    <property type="term" value="P:DNA-templated transcription initiation"/>
    <property type="evidence" value="ECO:0007669"/>
    <property type="project" value="InterPro"/>
</dbReference>
<dbReference type="SMART" id="SM00421">
    <property type="entry name" value="HTH_LUXR"/>
    <property type="match status" value="1"/>
</dbReference>
<dbReference type="InterPro" id="IPR039425">
    <property type="entry name" value="RNA_pol_sigma-70-like"/>
</dbReference>
<evidence type="ECO:0000259" key="7">
    <source>
        <dbReference type="SMART" id="SM00421"/>
    </source>
</evidence>
<keyword evidence="2" id="KW-0805">Transcription regulation</keyword>
<name>A0A1G9UPY8_9ACTN</name>
<keyword evidence="5" id="KW-0804">Transcription</keyword>
<dbReference type="NCBIfam" id="TIGR02983">
    <property type="entry name" value="SigE-fam_strep"/>
    <property type="match status" value="1"/>
</dbReference>
<dbReference type="Proteomes" id="UP000199202">
    <property type="component" value="Unassembled WGS sequence"/>
</dbReference>
<dbReference type="InterPro" id="IPR013325">
    <property type="entry name" value="RNA_pol_sigma_r2"/>
</dbReference>
<dbReference type="GO" id="GO:0003677">
    <property type="term" value="F:DNA binding"/>
    <property type="evidence" value="ECO:0007669"/>
    <property type="project" value="UniProtKB-KW"/>
</dbReference>
<dbReference type="Pfam" id="PF08281">
    <property type="entry name" value="Sigma70_r4_2"/>
    <property type="match status" value="1"/>
</dbReference>
<dbReference type="PANTHER" id="PTHR43133:SF50">
    <property type="entry name" value="ECF RNA POLYMERASE SIGMA FACTOR SIGM"/>
    <property type="match status" value="1"/>
</dbReference>
<dbReference type="InterPro" id="IPR014284">
    <property type="entry name" value="RNA_pol_sigma-70_dom"/>
</dbReference>
<keyword evidence="9" id="KW-1185">Reference proteome</keyword>
<feature type="region of interest" description="Disordered" evidence="6">
    <location>
        <begin position="153"/>
        <end position="172"/>
    </location>
</feature>
<dbReference type="InterPro" id="IPR014325">
    <property type="entry name" value="RNA_pol_sigma-E_actinobac"/>
</dbReference>
<evidence type="ECO:0000256" key="2">
    <source>
        <dbReference type="ARBA" id="ARBA00023015"/>
    </source>
</evidence>
<dbReference type="AlphaFoldDB" id="A0A1G9UPY8"/>
<feature type="domain" description="HTH luxR-type" evidence="7">
    <location>
        <begin position="103"/>
        <end position="161"/>
    </location>
</feature>
<evidence type="ECO:0000256" key="6">
    <source>
        <dbReference type="SAM" id="MobiDB-lite"/>
    </source>
</evidence>
<dbReference type="PANTHER" id="PTHR43133">
    <property type="entry name" value="RNA POLYMERASE ECF-TYPE SIGMA FACTO"/>
    <property type="match status" value="1"/>
</dbReference>
<dbReference type="Gene3D" id="1.10.10.10">
    <property type="entry name" value="Winged helix-like DNA-binding domain superfamily/Winged helix DNA-binding domain"/>
    <property type="match status" value="1"/>
</dbReference>
<dbReference type="OrthoDB" id="2046835at2"/>
<dbReference type="InterPro" id="IPR036388">
    <property type="entry name" value="WH-like_DNA-bd_sf"/>
</dbReference>
<evidence type="ECO:0000313" key="8">
    <source>
        <dbReference type="EMBL" id="SDM61943.1"/>
    </source>
</evidence>
<dbReference type="STRING" id="633440.SAMN05421869_14945"/>
<evidence type="ECO:0000256" key="1">
    <source>
        <dbReference type="ARBA" id="ARBA00010641"/>
    </source>
</evidence>
<comment type="similarity">
    <text evidence="1">Belongs to the sigma-70 factor family. ECF subfamily.</text>
</comment>
<accession>A0A1G9UPY8</accession>
<feature type="compositionally biased region" description="Polar residues" evidence="6">
    <location>
        <begin position="158"/>
        <end position="172"/>
    </location>
</feature>
<proteinExistence type="inferred from homology"/>
<reference evidence="8 9" key="1">
    <citation type="submission" date="2016-10" db="EMBL/GenBank/DDBJ databases">
        <authorList>
            <person name="de Groot N.N."/>
        </authorList>
    </citation>
    <scope>NUCLEOTIDE SEQUENCE [LARGE SCALE GENOMIC DNA]</scope>
    <source>
        <strain evidence="8 9">CGMCC 4.6533</strain>
    </source>
</reference>
<dbReference type="Pfam" id="PF04542">
    <property type="entry name" value="Sigma70_r2"/>
    <property type="match status" value="1"/>
</dbReference>